<evidence type="ECO:0000256" key="1">
    <source>
        <dbReference type="SAM" id="MobiDB-lite"/>
    </source>
</evidence>
<feature type="region of interest" description="Disordered" evidence="1">
    <location>
        <begin position="753"/>
        <end position="889"/>
    </location>
</feature>
<accession>A0A7C8UQ05</accession>
<dbReference type="Proteomes" id="UP000472727">
    <property type="component" value="Unassembled WGS sequence"/>
</dbReference>
<sequence>MSSMLDRSVSISSGRSRNDNSLDNGARKNSSAGSSLSVASKAANGIGHRRAPTNGSNLFRRRHIDVIVRNILIALRKPKPSEIHLVYHLISQLNAILQLQRRYMTVSESTFLDEIVTVPTLLKIIDTITKEDFVGWQIASHTDHGLLCRELQLRTIICGLRLLRLHGLKTLDGELLDNLTKKLPSAADPNRRKDVDAAGEVDVYNWNIDFLLVYIRNFLSSLPESRTANAAIVSKIITSASGLADDQAEVIPLRILSKSRELLSQPDISDSSQTNWHKIYIDLDDLSWSLVEWHKRAKLSQDIVPDAQEHNLHLIQEIEELVVEQLELVMDRQLSLLEQAESEDTDAPEGKDPETVKKCSDDAQHLAYSSLDLLQQLVIGALGDGSLKRAREISMHVVKSTTKSSLRCKAFDILSILMQKGVLSLIQLDAELKGWDVDSSFYLMVLEQRDRSQSAMLTKRRLDEQSEVQTDQSIFKLPDKELDNPYQEPEPESASQVATLSFRSRPNVSVPLLADLDEWRTFLSEIELELECEGRKDGKPSDDLGIMTCGCVMSEKFARFELQRSICPRCHRVTEWKHPDDKLRRIAKVVAGKRMEMGVVLNTNHRFSVVISSPGGPDEFEDGASSEIGGSTAPSEVEEAMAVGAGAGGFPKEVSWDSPSIKYTPSIFKTLFGDVRPRTAQRNSGNDSDGSRSTSRNASITDTASEENLAVPALLSGSLPTRSMGGRMGPNMMSPLVPVSTTKQIIGMGAGVMQRRPSGSDRFSDRSGPPSANGGAYTEPTPRSPGRPLGSNTPNIPRKFQRPAPLNTDVSSGGIYGSYPRSGTFPTSPIGAPLTQTSSVSSRHRTPSLPVDTSRVKPMGSVRMHSPSTAHPEAEDEAGPSDYHTPRNNDRIANWIDRNQEVPQENTVIRPPLSQQEERRHNKFIKNFPFYKEAEYVHHIPTGGRLRFADIVATAISPSCTKFVLLERKKFKVFSILSSERTPELLCAGKCTGEYGPFSNQYGLVSAEDRVMNKQKRFEYLFAACSDQLLAIAGTNGTLKVHDLREDGRTVYTYISESSDIKCMAMSGDGSTIALGVVNMEHGKNQTMIVLHHLDTAPETGNGGVGLTKIIVPYTDTTGTLSFSDDGVYLACSTLREPRFLVYDLAAQPPKLVMKSSRKLDISHDAEGITSVKFFPGNRLMCVTSVATGAIPIVVDNCIGLLDSAGRQEPVRLVTRLNSVGDKVHGCCTSPTGESLAAVDRSGNVLILYFPLGLLNDEGRRPRCLKVAKVQGAIKMTEAASMSFSPDGYRLIIVDRKGDITIIDFAELDDGKLSKTTAWE</sequence>
<dbReference type="InterPro" id="IPR015943">
    <property type="entry name" value="WD40/YVTN_repeat-like_dom_sf"/>
</dbReference>
<dbReference type="EMBL" id="WIWS01000020">
    <property type="protein sequence ID" value="KAF3224249.1"/>
    <property type="molecule type" value="Genomic_DNA"/>
</dbReference>
<reference evidence="2 3" key="1">
    <citation type="submission" date="2019-06" db="EMBL/GenBank/DDBJ databases">
        <authorList>
            <person name="Palmer J.M."/>
        </authorList>
    </citation>
    <scope>NUCLEOTIDE SEQUENCE [LARGE SCALE GENOMIC DNA]</scope>
    <source>
        <strain evidence="2 3">TWF106</strain>
    </source>
</reference>
<evidence type="ECO:0000313" key="3">
    <source>
        <dbReference type="Proteomes" id="UP000472727"/>
    </source>
</evidence>
<organism evidence="2 3">
    <name type="scientific">Orbilia oligospora</name>
    <name type="common">Nematode-trapping fungus</name>
    <name type="synonym">Arthrobotrys oligospora</name>
    <dbReference type="NCBI Taxonomy" id="2813651"/>
    <lineage>
        <taxon>Eukaryota</taxon>
        <taxon>Fungi</taxon>
        <taxon>Dikarya</taxon>
        <taxon>Ascomycota</taxon>
        <taxon>Pezizomycotina</taxon>
        <taxon>Orbiliomycetes</taxon>
        <taxon>Orbiliales</taxon>
        <taxon>Orbiliaceae</taxon>
        <taxon>Orbilia</taxon>
    </lineage>
</organism>
<feature type="compositionally biased region" description="Polar residues" evidence="1">
    <location>
        <begin position="680"/>
        <end position="703"/>
    </location>
</feature>
<gene>
    <name evidence="2" type="primary">PTR3</name>
    <name evidence="2" type="ORF">TWF106_004449</name>
</gene>
<dbReference type="Gene3D" id="2.130.10.10">
    <property type="entry name" value="YVTN repeat-like/Quinoprotein amine dehydrogenase"/>
    <property type="match status" value="2"/>
</dbReference>
<feature type="compositionally biased region" description="Polar residues" evidence="1">
    <location>
        <begin position="1"/>
        <end position="29"/>
    </location>
</feature>
<comment type="caution">
    <text evidence="2">The sequence shown here is derived from an EMBL/GenBank/DDBJ whole genome shotgun (WGS) entry which is preliminary data.</text>
</comment>
<dbReference type="SUPFAM" id="SSF69322">
    <property type="entry name" value="Tricorn protease domain 2"/>
    <property type="match status" value="1"/>
</dbReference>
<feature type="region of interest" description="Disordered" evidence="1">
    <location>
        <begin position="674"/>
        <end position="730"/>
    </location>
</feature>
<proteinExistence type="predicted"/>
<evidence type="ECO:0000313" key="2">
    <source>
        <dbReference type="EMBL" id="KAF3224249.1"/>
    </source>
</evidence>
<feature type="region of interest" description="Disordered" evidence="1">
    <location>
        <begin position="614"/>
        <end position="634"/>
    </location>
</feature>
<protein>
    <submittedName>
        <fullName evidence="2">SPS-sensor component ptr3</fullName>
    </submittedName>
</protein>
<feature type="region of interest" description="Disordered" evidence="1">
    <location>
        <begin position="1"/>
        <end position="35"/>
    </location>
</feature>
<name>A0A7C8UQ05_ORBOL</name>